<evidence type="ECO:0000313" key="2">
    <source>
        <dbReference type="EMBL" id="MBE3638287.1"/>
    </source>
</evidence>
<dbReference type="InterPro" id="IPR029058">
    <property type="entry name" value="AB_hydrolase_fold"/>
</dbReference>
<gene>
    <name evidence="2" type="primary">pcaD</name>
    <name evidence="2" type="ORF">ICN82_08760</name>
</gene>
<dbReference type="PRINTS" id="PR00111">
    <property type="entry name" value="ABHYDROLASE"/>
</dbReference>
<evidence type="ECO:0000313" key="3">
    <source>
        <dbReference type="Proteomes" id="UP000609121"/>
    </source>
</evidence>
<dbReference type="SUPFAM" id="SSF53474">
    <property type="entry name" value="alpha/beta-Hydrolases"/>
    <property type="match status" value="1"/>
</dbReference>
<protein>
    <submittedName>
        <fullName evidence="2">3-oxoadipate enol-lactonase</fullName>
        <ecNumber evidence="2">3.1.1.24</ecNumber>
    </submittedName>
</protein>
<dbReference type="GO" id="GO:0047570">
    <property type="term" value="F:3-oxoadipate enol-lactonase activity"/>
    <property type="evidence" value="ECO:0007669"/>
    <property type="project" value="UniProtKB-EC"/>
</dbReference>
<proteinExistence type="predicted"/>
<dbReference type="InterPro" id="IPR000073">
    <property type="entry name" value="AB_hydrolase_1"/>
</dbReference>
<feature type="domain" description="AB hydrolase-1" evidence="1">
    <location>
        <begin position="25"/>
        <end position="255"/>
    </location>
</feature>
<dbReference type="InterPro" id="IPR050266">
    <property type="entry name" value="AB_hydrolase_sf"/>
</dbReference>
<dbReference type="EC" id="3.1.1.24" evidence="2"/>
<name>A0A8J6YVA4_9RHOB</name>
<dbReference type="NCBIfam" id="TIGR02427">
    <property type="entry name" value="protocat_pcaD"/>
    <property type="match status" value="1"/>
</dbReference>
<keyword evidence="3" id="KW-1185">Reference proteome</keyword>
<dbReference type="PANTHER" id="PTHR43798:SF33">
    <property type="entry name" value="HYDROLASE, PUTATIVE (AFU_ORTHOLOGUE AFUA_2G14860)-RELATED"/>
    <property type="match status" value="1"/>
</dbReference>
<dbReference type="InterPro" id="IPR026968">
    <property type="entry name" value="PcaD/CatD"/>
</dbReference>
<comment type="caution">
    <text evidence="2">The sequence shown here is derived from an EMBL/GenBank/DDBJ whole genome shotgun (WGS) entry which is preliminary data.</text>
</comment>
<dbReference type="RefSeq" id="WP_193181748.1">
    <property type="nucleotide sequence ID" value="NZ_JACVXA010000020.1"/>
</dbReference>
<dbReference type="GO" id="GO:0016020">
    <property type="term" value="C:membrane"/>
    <property type="evidence" value="ECO:0007669"/>
    <property type="project" value="TreeGrafter"/>
</dbReference>
<dbReference type="GO" id="GO:0042952">
    <property type="term" value="P:beta-ketoadipate pathway"/>
    <property type="evidence" value="ECO:0007669"/>
    <property type="project" value="InterPro"/>
</dbReference>
<evidence type="ECO:0000259" key="1">
    <source>
        <dbReference type="Pfam" id="PF12697"/>
    </source>
</evidence>
<dbReference type="Gene3D" id="3.40.50.1820">
    <property type="entry name" value="alpha/beta hydrolase"/>
    <property type="match status" value="1"/>
</dbReference>
<dbReference type="Pfam" id="PF12697">
    <property type="entry name" value="Abhydrolase_6"/>
    <property type="match status" value="1"/>
</dbReference>
<dbReference type="AlphaFoldDB" id="A0A8J6YVA4"/>
<dbReference type="PANTHER" id="PTHR43798">
    <property type="entry name" value="MONOACYLGLYCEROL LIPASE"/>
    <property type="match status" value="1"/>
</dbReference>
<reference evidence="2" key="1">
    <citation type="submission" date="2020-09" db="EMBL/GenBank/DDBJ databases">
        <title>A novel bacterium of genus Mangrovicoccus, isolated from South China Sea.</title>
        <authorList>
            <person name="Huang H."/>
            <person name="Mo K."/>
            <person name="Hu Y."/>
        </authorList>
    </citation>
    <scope>NUCLEOTIDE SEQUENCE</scope>
    <source>
        <strain evidence="2">HB182678</strain>
    </source>
</reference>
<dbReference type="Proteomes" id="UP000609121">
    <property type="component" value="Unassembled WGS sequence"/>
</dbReference>
<dbReference type="EMBL" id="JACVXA010000020">
    <property type="protein sequence ID" value="MBE3638287.1"/>
    <property type="molecule type" value="Genomic_DNA"/>
</dbReference>
<accession>A0A8J6YVA4</accession>
<organism evidence="2 3">
    <name type="scientific">Mangrovicoccus algicola</name>
    <dbReference type="NCBI Taxonomy" id="2771008"/>
    <lineage>
        <taxon>Bacteria</taxon>
        <taxon>Pseudomonadati</taxon>
        <taxon>Pseudomonadota</taxon>
        <taxon>Alphaproteobacteria</taxon>
        <taxon>Rhodobacterales</taxon>
        <taxon>Paracoccaceae</taxon>
        <taxon>Mangrovicoccus</taxon>
    </lineage>
</organism>
<keyword evidence="2" id="KW-0378">Hydrolase</keyword>
<sequence>MQFITANDITLHVRVAGPKAAAQTLVLVNSLGTDFRIWDEVLAHLAGRAPDLRVICYDKRGHGLSDAGESITMADHVADLAGLLDLLGTGPAVVLGLSVGGQVALGLSAARPELVAGLILSNTAHRIGTPQMWQTRIRTIEDEGIEALATPILERWFSAGFREGFPTVVAGYRNMLIRTPLAGYLGTCAAIRDTDLTLAAESVTVPTLCIAGEEDGSTPPELVAGMAALIPGAVTEIIAKAGHLPGIEFPDEVAQLIARHLDRIKETP</sequence>